<dbReference type="GO" id="GO:0005634">
    <property type="term" value="C:nucleus"/>
    <property type="evidence" value="ECO:0007669"/>
    <property type="project" value="UniProtKB-SubCell"/>
</dbReference>
<evidence type="ECO:0000256" key="1">
    <source>
        <dbReference type="ARBA" id="ARBA00004123"/>
    </source>
</evidence>
<dbReference type="InterPro" id="IPR036390">
    <property type="entry name" value="WH_DNA-bd_sf"/>
</dbReference>
<dbReference type="CDD" id="cd21793">
    <property type="entry name" value="Rad21_Rec8_M_AtSYN1-like"/>
    <property type="match status" value="1"/>
</dbReference>
<dbReference type="InterPro" id="IPR006910">
    <property type="entry name" value="Rad21_Rec8_N"/>
</dbReference>
<dbReference type="RefSeq" id="XP_020112307.1">
    <property type="nucleotide sequence ID" value="XM_020256718.1"/>
</dbReference>
<dbReference type="PANTHER" id="PTHR12585">
    <property type="entry name" value="SCC1 / RAD21 FAMILY MEMBER"/>
    <property type="match status" value="1"/>
</dbReference>
<gene>
    <name evidence="11" type="primary">LOC109726882</name>
</gene>
<feature type="compositionally biased region" description="Basic and acidic residues" evidence="7">
    <location>
        <begin position="283"/>
        <end position="297"/>
    </location>
</feature>
<feature type="region of interest" description="Disordered" evidence="7">
    <location>
        <begin position="283"/>
        <end position="304"/>
    </location>
</feature>
<reference evidence="10" key="1">
    <citation type="journal article" date="2015" name="Nat. Genet.">
        <title>The pineapple genome and the evolution of CAM photosynthesis.</title>
        <authorList>
            <person name="Ming R."/>
            <person name="VanBuren R."/>
            <person name="Wai C.M."/>
            <person name="Tang H."/>
            <person name="Schatz M.C."/>
            <person name="Bowers J.E."/>
            <person name="Lyons E."/>
            <person name="Wang M.L."/>
            <person name="Chen J."/>
            <person name="Biggers E."/>
            <person name="Zhang J."/>
            <person name="Huang L."/>
            <person name="Zhang L."/>
            <person name="Miao W."/>
            <person name="Zhang J."/>
            <person name="Ye Z."/>
            <person name="Miao C."/>
            <person name="Lin Z."/>
            <person name="Wang H."/>
            <person name="Zhou H."/>
            <person name="Yim W.C."/>
            <person name="Priest H.D."/>
            <person name="Zheng C."/>
            <person name="Woodhouse M."/>
            <person name="Edger P.P."/>
            <person name="Guyot R."/>
            <person name="Guo H.B."/>
            <person name="Guo H."/>
            <person name="Zheng G."/>
            <person name="Singh R."/>
            <person name="Sharma A."/>
            <person name="Min X."/>
            <person name="Zheng Y."/>
            <person name="Lee H."/>
            <person name="Gurtowski J."/>
            <person name="Sedlazeck F.J."/>
            <person name="Harkess A."/>
            <person name="McKain M.R."/>
            <person name="Liao Z."/>
            <person name="Fang J."/>
            <person name="Liu J."/>
            <person name="Zhang X."/>
            <person name="Zhang Q."/>
            <person name="Hu W."/>
            <person name="Qin Y."/>
            <person name="Wang K."/>
            <person name="Chen L.Y."/>
            <person name="Shirley N."/>
            <person name="Lin Y.R."/>
            <person name="Liu L.Y."/>
            <person name="Hernandez A.G."/>
            <person name="Wright C.L."/>
            <person name="Bulone V."/>
            <person name="Tuskan G.A."/>
            <person name="Heath K."/>
            <person name="Zee F."/>
            <person name="Moore P.H."/>
            <person name="Sunkar R."/>
            <person name="Leebens-Mack J.H."/>
            <person name="Mockler T."/>
            <person name="Bennetzen J.L."/>
            <person name="Freeling M."/>
            <person name="Sankoff D."/>
            <person name="Paterson A.H."/>
            <person name="Zhu X."/>
            <person name="Yang X."/>
            <person name="Smith J.A."/>
            <person name="Cushman J.C."/>
            <person name="Paull R.E."/>
            <person name="Yu Q."/>
        </authorList>
    </citation>
    <scope>NUCLEOTIDE SEQUENCE [LARGE SCALE GENOMIC DNA]</scope>
    <source>
        <strain evidence="10">cv. F153</strain>
    </source>
</reference>
<dbReference type="FunFam" id="1.10.10.580:FF:000002">
    <property type="entry name" value="Sister chromatid cohesion 1 protein 4"/>
    <property type="match status" value="1"/>
</dbReference>
<dbReference type="InterPro" id="IPR023093">
    <property type="entry name" value="ScpA-like_C"/>
</dbReference>
<dbReference type="GO" id="GO:0008278">
    <property type="term" value="C:cohesin complex"/>
    <property type="evidence" value="ECO:0007669"/>
    <property type="project" value="InterPro"/>
</dbReference>
<evidence type="ECO:0000313" key="10">
    <source>
        <dbReference type="Proteomes" id="UP000515123"/>
    </source>
</evidence>
<organism evidence="10 11">
    <name type="scientific">Ananas comosus</name>
    <name type="common">Pineapple</name>
    <name type="synonym">Ananas ananas</name>
    <dbReference type="NCBI Taxonomy" id="4615"/>
    <lineage>
        <taxon>Eukaryota</taxon>
        <taxon>Viridiplantae</taxon>
        <taxon>Streptophyta</taxon>
        <taxon>Embryophyta</taxon>
        <taxon>Tracheophyta</taxon>
        <taxon>Spermatophyta</taxon>
        <taxon>Magnoliopsida</taxon>
        <taxon>Liliopsida</taxon>
        <taxon>Poales</taxon>
        <taxon>Bromeliaceae</taxon>
        <taxon>Bromelioideae</taxon>
        <taxon>Ananas</taxon>
    </lineage>
</organism>
<dbReference type="Proteomes" id="UP000515123">
    <property type="component" value="Linkage group 21"/>
</dbReference>
<evidence type="ECO:0000259" key="8">
    <source>
        <dbReference type="Pfam" id="PF04824"/>
    </source>
</evidence>
<comment type="subcellular location">
    <subcellularLocation>
        <location evidence="1">Nucleus</location>
    </subcellularLocation>
</comment>
<evidence type="ECO:0000256" key="5">
    <source>
        <dbReference type="ARBA" id="ARBA00023242"/>
    </source>
</evidence>
<protein>
    <submittedName>
        <fullName evidence="11">Sister chromatid cohesion 1 protein 2-like isoform X1</fullName>
    </submittedName>
</protein>
<dbReference type="InterPro" id="IPR006909">
    <property type="entry name" value="Rad21/Rec8_C_eu"/>
</dbReference>
<feature type="domain" description="Rad21/Rec8-like protein C-terminal eukaryotic" evidence="8">
    <location>
        <begin position="572"/>
        <end position="623"/>
    </location>
</feature>
<dbReference type="PANTHER" id="PTHR12585:SF73">
    <property type="entry name" value="SISTER CHROMATID COHESION 1 PROTEIN 2"/>
    <property type="match status" value="1"/>
</dbReference>
<dbReference type="GO" id="GO:0003682">
    <property type="term" value="F:chromatin binding"/>
    <property type="evidence" value="ECO:0007669"/>
    <property type="project" value="TreeGrafter"/>
</dbReference>
<keyword evidence="3" id="KW-0498">Mitosis</keyword>
<evidence type="ECO:0000259" key="9">
    <source>
        <dbReference type="Pfam" id="PF04825"/>
    </source>
</evidence>
<dbReference type="Gene3D" id="1.10.10.580">
    <property type="entry name" value="Structural maintenance of chromosome 1. Chain E"/>
    <property type="match status" value="1"/>
</dbReference>
<dbReference type="GeneID" id="109726882"/>
<feature type="region of interest" description="Disordered" evidence="7">
    <location>
        <begin position="456"/>
        <end position="483"/>
    </location>
</feature>
<keyword evidence="3" id="KW-0131">Cell cycle</keyword>
<keyword evidence="3" id="KW-0132">Cell division</keyword>
<dbReference type="Pfam" id="PF04824">
    <property type="entry name" value="Rad21_Rec8"/>
    <property type="match status" value="1"/>
</dbReference>
<evidence type="ECO:0000256" key="6">
    <source>
        <dbReference type="ARBA" id="ARBA00064543"/>
    </source>
</evidence>
<sequence>MGPNNEKERRAIYKTYVLRVLVIVGEWGQQPLQPFLVESMVVLACFLSVRRICRREDSLYEYMTGVGGGPFLLIIVDKILPEIQISYRILAQLLLGIVKIFSKKVDFLYHDCNEALAYVRSFAPGQRTISKGATKRSYYIVKQVATVKYAPQTKEVSSPEPIEAMRAPSDHVHVTFTLPKRFELDSFDLEISDERDAAEAHQLSAPKDVWEDEHRHVYFQDKESYLRETMGHAEFNSACFTPVDDVFPTEMMDIELDTSEPCNFNISAEKGEKLQGELRNLDEHGRDEDIGSKEKSNKTPLSGLEKEINEEREPLRPIVLNRRISWDNEKTDSFPAENLIAVTPAEAVDQSHLQNDSGLVSPKFTVTTPAKKEHVRRLRKRKTLFDETIVLSNQTLRQAIHDASSVVCKRRKAPHTSLDTWKMERITSLNFVDPLMLDMPKELQALFYHKPPEYSAEETTGHHVNTENVQNGPSNEKVTDNDGTFQDGCVGTSAETYMEEFSRANKLDELEPSKSSPTGQTFDSAFELMDRDLGFDGADDGAFQGSRWSTRTRVVARYLHEGFLNLSRRKQNNLLSLARILDGKTRKTCARFFYETLILKGHGFIDVKQDSPYADIFISPTPQLEAGTLG</sequence>
<comment type="similarity">
    <text evidence="2">Belongs to the rad21 family.</text>
</comment>
<evidence type="ECO:0000256" key="4">
    <source>
        <dbReference type="ARBA" id="ARBA00022829"/>
    </source>
</evidence>
<proteinExistence type="inferred from homology"/>
<dbReference type="GO" id="GO:0007062">
    <property type="term" value="P:sister chromatid cohesion"/>
    <property type="evidence" value="ECO:0007669"/>
    <property type="project" value="InterPro"/>
</dbReference>
<keyword evidence="4" id="KW-0159">Chromosome partition</keyword>
<evidence type="ECO:0000313" key="11">
    <source>
        <dbReference type="RefSeq" id="XP_020112307.1"/>
    </source>
</evidence>
<dbReference type="Pfam" id="PF04825">
    <property type="entry name" value="Rad21_Rec8_N"/>
    <property type="match status" value="1"/>
</dbReference>
<name>A0A6P5GWY2_ANACO</name>
<dbReference type="GO" id="GO:0007059">
    <property type="term" value="P:chromosome segregation"/>
    <property type="evidence" value="ECO:0007669"/>
    <property type="project" value="UniProtKB-KW"/>
</dbReference>
<accession>A0A6P5GWY2</accession>
<dbReference type="GO" id="GO:1990414">
    <property type="term" value="P:replication-born double-strand break repair via sister chromatid exchange"/>
    <property type="evidence" value="ECO:0007669"/>
    <property type="project" value="TreeGrafter"/>
</dbReference>
<dbReference type="InterPro" id="IPR039781">
    <property type="entry name" value="Rad21/Rec8-like"/>
</dbReference>
<evidence type="ECO:0000256" key="2">
    <source>
        <dbReference type="ARBA" id="ARBA00009870"/>
    </source>
</evidence>
<reference evidence="11" key="2">
    <citation type="submission" date="2025-08" db="UniProtKB">
        <authorList>
            <consortium name="RefSeq"/>
        </authorList>
    </citation>
    <scope>IDENTIFICATION</scope>
    <source>
        <tissue evidence="11">Leaf</tissue>
    </source>
</reference>
<evidence type="ECO:0000256" key="3">
    <source>
        <dbReference type="ARBA" id="ARBA00022776"/>
    </source>
</evidence>
<evidence type="ECO:0000256" key="7">
    <source>
        <dbReference type="SAM" id="MobiDB-lite"/>
    </source>
</evidence>
<dbReference type="OrthoDB" id="10071381at2759"/>
<keyword evidence="5" id="KW-0539">Nucleus</keyword>
<feature type="domain" description="Rad21/Rec8-like protein N-terminal" evidence="9">
    <location>
        <begin position="76"/>
        <end position="125"/>
    </location>
</feature>
<keyword evidence="10" id="KW-1185">Reference proteome</keyword>
<dbReference type="AlphaFoldDB" id="A0A6P5GWY2"/>
<feature type="compositionally biased region" description="Polar residues" evidence="7">
    <location>
        <begin position="466"/>
        <end position="483"/>
    </location>
</feature>
<comment type="subunit">
    <text evidence="6">Component of the cohesin complex.</text>
</comment>
<dbReference type="SUPFAM" id="SSF46785">
    <property type="entry name" value="Winged helix' DNA-binding domain"/>
    <property type="match status" value="1"/>
</dbReference>